<keyword evidence="2 6" id="KW-0812">Transmembrane</keyword>
<comment type="subcellular location">
    <subcellularLocation>
        <location evidence="1">Membrane</location>
        <topology evidence="1">Multi-pass membrane protein</topology>
    </subcellularLocation>
</comment>
<evidence type="ECO:0008006" key="9">
    <source>
        <dbReference type="Google" id="ProtNLM"/>
    </source>
</evidence>
<evidence type="ECO:0000256" key="5">
    <source>
        <dbReference type="ARBA" id="ARBA00023170"/>
    </source>
</evidence>
<evidence type="ECO:0000313" key="8">
    <source>
        <dbReference type="Proteomes" id="UP001642540"/>
    </source>
</evidence>
<protein>
    <recommendedName>
        <fullName evidence="9">Gustatory receptor</fullName>
    </recommendedName>
</protein>
<evidence type="ECO:0000256" key="4">
    <source>
        <dbReference type="ARBA" id="ARBA00023136"/>
    </source>
</evidence>
<dbReference type="Proteomes" id="UP001642540">
    <property type="component" value="Unassembled WGS sequence"/>
</dbReference>
<dbReference type="PANTHER" id="PTHR21421">
    <property type="entry name" value="GUSTATORY RECEPTOR"/>
    <property type="match status" value="1"/>
</dbReference>
<name>A0ABP1S8Z4_9HEXA</name>
<comment type="caution">
    <text evidence="7">The sequence shown here is derived from an EMBL/GenBank/DDBJ whole genome shotgun (WGS) entry which is preliminary data.</text>
</comment>
<evidence type="ECO:0000256" key="1">
    <source>
        <dbReference type="ARBA" id="ARBA00004141"/>
    </source>
</evidence>
<proteinExistence type="predicted"/>
<feature type="transmembrane region" description="Helical" evidence="6">
    <location>
        <begin position="188"/>
        <end position="209"/>
    </location>
</feature>
<accession>A0ABP1S8Z4</accession>
<feature type="transmembrane region" description="Helical" evidence="6">
    <location>
        <begin position="138"/>
        <end position="155"/>
    </location>
</feature>
<sequence length="473" mass="54594">MANESSRAVDFPISIKVQSLTSSDSESQNDFDLQLTTIVNTTESETEQSTTLESSIGAEGSEHEIKLVLTPWFRLQRQRDKSESQSALKRWAWMVSVALWIVRGLFHLIVILNALAAFKNVLLQYSRKGDLYRSITTTYYFLVITIDLYFVKLSLVNAKDIRKLLESCRKVESTKKDRRNKSDFSSWFRKYAAVLGLTSGILTIIWIAFGDIDFNEWSFEKLLNINSYRLSRDVLLWTKNNYDNRTDELNLIYGTNLTGTTAMLGMLKLSANCCEYFQSCLIGDTNLMIALLLCALTAEFRLPETAKNHTCNNLEDEFKYLWTHFKQIQDISETIDSVLGNFLKHVHLNNIFLCTYFLLECMKGPYDLYFWIMGFNVLKICSAYYVSSKVVEVNRTFRRWFQDNFSDVQTVEFNSKRLKTSYILDAIKSRPVGIGSGSFLINETFYLKLIGAVGSYFVILHDFRNNQNSCDNE</sequence>
<keyword evidence="3 6" id="KW-1133">Transmembrane helix</keyword>
<keyword evidence="5" id="KW-0675">Receptor</keyword>
<evidence type="ECO:0000256" key="3">
    <source>
        <dbReference type="ARBA" id="ARBA00022989"/>
    </source>
</evidence>
<gene>
    <name evidence="7" type="ORF">ODALV1_LOCUS31181</name>
</gene>
<evidence type="ECO:0000313" key="7">
    <source>
        <dbReference type="EMBL" id="CAL8147604.1"/>
    </source>
</evidence>
<dbReference type="EMBL" id="CAXLJM020000166">
    <property type="protein sequence ID" value="CAL8147604.1"/>
    <property type="molecule type" value="Genomic_DNA"/>
</dbReference>
<evidence type="ECO:0000256" key="2">
    <source>
        <dbReference type="ARBA" id="ARBA00022692"/>
    </source>
</evidence>
<feature type="transmembrane region" description="Helical" evidence="6">
    <location>
        <begin position="91"/>
        <end position="118"/>
    </location>
</feature>
<keyword evidence="8" id="KW-1185">Reference proteome</keyword>
<dbReference type="PANTHER" id="PTHR21421:SF29">
    <property type="entry name" value="GUSTATORY RECEPTOR 5A FOR TREHALOSE-RELATED"/>
    <property type="match status" value="1"/>
</dbReference>
<evidence type="ECO:0000256" key="6">
    <source>
        <dbReference type="SAM" id="Phobius"/>
    </source>
</evidence>
<reference evidence="7 8" key="1">
    <citation type="submission" date="2024-08" db="EMBL/GenBank/DDBJ databases">
        <authorList>
            <person name="Cucini C."/>
            <person name="Frati F."/>
        </authorList>
    </citation>
    <scope>NUCLEOTIDE SEQUENCE [LARGE SCALE GENOMIC DNA]</scope>
</reference>
<organism evidence="7 8">
    <name type="scientific">Orchesella dallaii</name>
    <dbReference type="NCBI Taxonomy" id="48710"/>
    <lineage>
        <taxon>Eukaryota</taxon>
        <taxon>Metazoa</taxon>
        <taxon>Ecdysozoa</taxon>
        <taxon>Arthropoda</taxon>
        <taxon>Hexapoda</taxon>
        <taxon>Collembola</taxon>
        <taxon>Entomobryomorpha</taxon>
        <taxon>Entomobryoidea</taxon>
        <taxon>Orchesellidae</taxon>
        <taxon>Orchesellinae</taxon>
        <taxon>Orchesella</taxon>
    </lineage>
</organism>
<keyword evidence="4 6" id="KW-0472">Membrane</keyword>